<dbReference type="AlphaFoldDB" id="A0A4Q7KDB0"/>
<dbReference type="Gene3D" id="3.30.1540.10">
    <property type="entry name" value="formyl-coa transferase, domain 3"/>
    <property type="match status" value="1"/>
</dbReference>
<dbReference type="InterPro" id="IPR003673">
    <property type="entry name" value="CoA-Trfase_fam_III"/>
</dbReference>
<proteinExistence type="predicted"/>
<reference evidence="2 3" key="1">
    <citation type="submission" date="2019-02" db="EMBL/GenBank/DDBJ databases">
        <title>Genomic Encyclopedia of Type Strains, Phase IV (KMG-IV): sequencing the most valuable type-strain genomes for metagenomic binning, comparative biology and taxonomic classification.</title>
        <authorList>
            <person name="Goeker M."/>
        </authorList>
    </citation>
    <scope>NUCLEOTIDE SEQUENCE [LARGE SCALE GENOMIC DNA]</scope>
    <source>
        <strain evidence="2 3">DSM 101727</strain>
    </source>
</reference>
<name>A0A4Q7KDB0_9PSEU</name>
<dbReference type="PANTHER" id="PTHR48207">
    <property type="entry name" value="SUCCINATE--HYDROXYMETHYLGLUTARATE COA-TRANSFERASE"/>
    <property type="match status" value="1"/>
</dbReference>
<dbReference type="Gene3D" id="3.40.50.10540">
    <property type="entry name" value="Crotonobetainyl-coa:carnitine coa-transferase, domain 1"/>
    <property type="match status" value="1"/>
</dbReference>
<dbReference type="Pfam" id="PF02515">
    <property type="entry name" value="CoA_transf_3"/>
    <property type="match status" value="1"/>
</dbReference>
<dbReference type="InterPro" id="IPR044855">
    <property type="entry name" value="CoA-Trfase_III_dom3_sf"/>
</dbReference>
<comment type="caution">
    <text evidence="2">The sequence shown here is derived from an EMBL/GenBank/DDBJ whole genome shotgun (WGS) entry which is preliminary data.</text>
</comment>
<organism evidence="2 3">
    <name type="scientific">Herbihabitans rhizosphaerae</name>
    <dbReference type="NCBI Taxonomy" id="1872711"/>
    <lineage>
        <taxon>Bacteria</taxon>
        <taxon>Bacillati</taxon>
        <taxon>Actinomycetota</taxon>
        <taxon>Actinomycetes</taxon>
        <taxon>Pseudonocardiales</taxon>
        <taxon>Pseudonocardiaceae</taxon>
        <taxon>Herbihabitans</taxon>
    </lineage>
</organism>
<dbReference type="SUPFAM" id="SSF89796">
    <property type="entry name" value="CoA-transferase family III (CaiB/BaiF)"/>
    <property type="match status" value="1"/>
</dbReference>
<dbReference type="PANTHER" id="PTHR48207:SF3">
    <property type="entry name" value="SUCCINATE--HYDROXYMETHYLGLUTARATE COA-TRANSFERASE"/>
    <property type="match status" value="1"/>
</dbReference>
<evidence type="ECO:0000313" key="3">
    <source>
        <dbReference type="Proteomes" id="UP000294257"/>
    </source>
</evidence>
<keyword evidence="1 2" id="KW-0808">Transferase</keyword>
<accession>A0A4Q7KDB0</accession>
<dbReference type="OrthoDB" id="9797653at2"/>
<gene>
    <name evidence="2" type="ORF">EV193_11446</name>
</gene>
<dbReference type="InterPro" id="IPR023606">
    <property type="entry name" value="CoA-Trfase_III_dom_1_sf"/>
</dbReference>
<dbReference type="GO" id="GO:0008410">
    <property type="term" value="F:CoA-transferase activity"/>
    <property type="evidence" value="ECO:0007669"/>
    <property type="project" value="TreeGrafter"/>
</dbReference>
<dbReference type="RefSeq" id="WP_130348170.1">
    <property type="nucleotide sequence ID" value="NZ_SGWQ01000014.1"/>
</dbReference>
<evidence type="ECO:0000256" key="1">
    <source>
        <dbReference type="ARBA" id="ARBA00022679"/>
    </source>
</evidence>
<sequence length="396" mass="42503">MRPLDGTVVLSLEQAVAVPYATRLLADLGARVIKVERRGDGDSGGDFARHYDSTCGTVSSYFAWTNVGKESITLDLKHPDGASVVARLVERADVVMCNLSPDAARRLSLDPDSLRHKRSELIVAELSAYGEGGPYDGRKAFDALVQSEVGLVEATGDGDMTARAGISVADIAAGVQLHAAVLAALLHRERTGEGATLRLSLMEALAEWMHQPLLYALGTAAPPPRHGAHHPTIAPYGPFRCGDGGAVHLAVQNEQQWRRLCDAVLGLPELADDPRFATVPDRVRHREELHAELLRCFEDLGADELLAKLDAADVPAARTRGVAELVDHPQLTARSRPVEVPVPGGAVPMLRPPVDADAWSWTAGTVPGLGAHTDVVLGWLGYTTREIDLLRERSVI</sequence>
<dbReference type="Proteomes" id="UP000294257">
    <property type="component" value="Unassembled WGS sequence"/>
</dbReference>
<protein>
    <submittedName>
        <fullName evidence="2">Itaconate CoA-transferase</fullName>
    </submittedName>
</protein>
<dbReference type="EMBL" id="SGWQ01000014">
    <property type="protein sequence ID" value="RZS31355.1"/>
    <property type="molecule type" value="Genomic_DNA"/>
</dbReference>
<dbReference type="InterPro" id="IPR050483">
    <property type="entry name" value="CoA-transferase_III_domain"/>
</dbReference>
<evidence type="ECO:0000313" key="2">
    <source>
        <dbReference type="EMBL" id="RZS31355.1"/>
    </source>
</evidence>
<keyword evidence="3" id="KW-1185">Reference proteome</keyword>